<proteinExistence type="predicted"/>
<evidence type="ECO:0000313" key="2">
    <source>
        <dbReference type="Proteomes" id="UP000309215"/>
    </source>
</evidence>
<dbReference type="RefSeq" id="WP_136930097.1">
    <property type="nucleotide sequence ID" value="NZ_SSMQ01000016.1"/>
</dbReference>
<organism evidence="1 2">
    <name type="scientific">Polyangium fumosum</name>
    <dbReference type="NCBI Taxonomy" id="889272"/>
    <lineage>
        <taxon>Bacteria</taxon>
        <taxon>Pseudomonadati</taxon>
        <taxon>Myxococcota</taxon>
        <taxon>Polyangia</taxon>
        <taxon>Polyangiales</taxon>
        <taxon>Polyangiaceae</taxon>
        <taxon>Polyangium</taxon>
    </lineage>
</organism>
<accession>A0A4U1JBS2</accession>
<dbReference type="AlphaFoldDB" id="A0A4U1JBS2"/>
<evidence type="ECO:0000313" key="1">
    <source>
        <dbReference type="EMBL" id="TKD07501.1"/>
    </source>
</evidence>
<gene>
    <name evidence="1" type="ORF">E8A74_17130</name>
</gene>
<reference evidence="1 2" key="1">
    <citation type="submission" date="2019-04" db="EMBL/GenBank/DDBJ databases">
        <authorList>
            <person name="Li Y."/>
            <person name="Wang J."/>
        </authorList>
    </citation>
    <scope>NUCLEOTIDE SEQUENCE [LARGE SCALE GENOMIC DNA]</scope>
    <source>
        <strain evidence="1 2">DSM 14668</strain>
    </source>
</reference>
<keyword evidence="2" id="KW-1185">Reference proteome</keyword>
<comment type="caution">
    <text evidence="1">The sequence shown here is derived from an EMBL/GenBank/DDBJ whole genome shotgun (WGS) entry which is preliminary data.</text>
</comment>
<dbReference type="OrthoDB" id="5296449at2"/>
<dbReference type="Proteomes" id="UP000309215">
    <property type="component" value="Unassembled WGS sequence"/>
</dbReference>
<name>A0A4U1JBS2_9BACT</name>
<protein>
    <submittedName>
        <fullName evidence="1">Uncharacterized protein</fullName>
    </submittedName>
</protein>
<dbReference type="EMBL" id="SSMQ01000016">
    <property type="protein sequence ID" value="TKD07501.1"/>
    <property type="molecule type" value="Genomic_DNA"/>
</dbReference>
<sequence length="77" mass="8676">MTQEPTIASSESKARTCACGHGREHHLVSPEGVYTLSGYLRLFFGISARPTKVKYRCRRCNEVFSVTTDPAILDQHY</sequence>